<gene>
    <name evidence="2" type="ORF">B0H16DRAFT_1483037</name>
</gene>
<proteinExistence type="predicted"/>
<keyword evidence="3" id="KW-1185">Reference proteome</keyword>
<feature type="compositionally biased region" description="Polar residues" evidence="1">
    <location>
        <begin position="134"/>
        <end position="150"/>
    </location>
</feature>
<accession>A0AAD7E1T6</accession>
<protein>
    <submittedName>
        <fullName evidence="2">Uncharacterized protein</fullName>
    </submittedName>
</protein>
<dbReference type="Proteomes" id="UP001215598">
    <property type="component" value="Unassembled WGS sequence"/>
</dbReference>
<name>A0AAD7E1T6_9AGAR</name>
<dbReference type="AlphaFoldDB" id="A0AAD7E1T6"/>
<feature type="compositionally biased region" description="Polar residues" evidence="1">
    <location>
        <begin position="14"/>
        <end position="23"/>
    </location>
</feature>
<feature type="region of interest" description="Disordered" evidence="1">
    <location>
        <begin position="1"/>
        <end position="87"/>
    </location>
</feature>
<sequence>MSTSSPRPGENRSGPDTSNNWRQSAPHLAGNGTANTTFASALLQPTGNPTRGDEAPDPTRTGGNRTPSPVPSSTGIASHAASSPSGLTATLMTASNGEQYVRETSSGLRMDIAGGVVLTQQEYDNLRHRAASERSGSVTQGSEGDQQDAPTSIPPSEESDLAADEVASTNEPDSKLTALIKEIEVAGLPTSREQVATLHALQGALTTGRDHLLAATAASIDQCEVAHKTHHCIIELRNEMARKLHGLHADVSDQHARIDQCIDQSVAALRNLGVSERALNNLLKKLGAGRKKEVKAPYLTAEEFHRRSDTAIGRKHRAAQVFAPTDETPVESTPFRPTRFEDAGTVQSPIKMTRFEDPGSVSLGMGQSVPNTSFASGLGVSASGYTTAQDKEQVPAGDMFEEFSREADQAIRLIVS</sequence>
<dbReference type="EMBL" id="JARKIB010000508">
    <property type="protein sequence ID" value="KAJ7702902.1"/>
    <property type="molecule type" value="Genomic_DNA"/>
</dbReference>
<comment type="caution">
    <text evidence="2">The sequence shown here is derived from an EMBL/GenBank/DDBJ whole genome shotgun (WGS) entry which is preliminary data.</text>
</comment>
<evidence type="ECO:0000313" key="2">
    <source>
        <dbReference type="EMBL" id="KAJ7702902.1"/>
    </source>
</evidence>
<organism evidence="2 3">
    <name type="scientific">Mycena metata</name>
    <dbReference type="NCBI Taxonomy" id="1033252"/>
    <lineage>
        <taxon>Eukaryota</taxon>
        <taxon>Fungi</taxon>
        <taxon>Dikarya</taxon>
        <taxon>Basidiomycota</taxon>
        <taxon>Agaricomycotina</taxon>
        <taxon>Agaricomycetes</taxon>
        <taxon>Agaricomycetidae</taxon>
        <taxon>Agaricales</taxon>
        <taxon>Marasmiineae</taxon>
        <taxon>Mycenaceae</taxon>
        <taxon>Mycena</taxon>
    </lineage>
</organism>
<feature type="region of interest" description="Disordered" evidence="1">
    <location>
        <begin position="129"/>
        <end position="173"/>
    </location>
</feature>
<evidence type="ECO:0000256" key="1">
    <source>
        <dbReference type="SAM" id="MobiDB-lite"/>
    </source>
</evidence>
<feature type="compositionally biased region" description="Polar residues" evidence="1">
    <location>
        <begin position="32"/>
        <end position="49"/>
    </location>
</feature>
<evidence type="ECO:0000313" key="3">
    <source>
        <dbReference type="Proteomes" id="UP001215598"/>
    </source>
</evidence>
<feature type="compositionally biased region" description="Polar residues" evidence="1">
    <location>
        <begin position="61"/>
        <end position="87"/>
    </location>
</feature>
<reference evidence="2" key="1">
    <citation type="submission" date="2023-03" db="EMBL/GenBank/DDBJ databases">
        <title>Massive genome expansion in bonnet fungi (Mycena s.s.) driven by repeated elements and novel gene families across ecological guilds.</title>
        <authorList>
            <consortium name="Lawrence Berkeley National Laboratory"/>
            <person name="Harder C.B."/>
            <person name="Miyauchi S."/>
            <person name="Viragh M."/>
            <person name="Kuo A."/>
            <person name="Thoen E."/>
            <person name="Andreopoulos B."/>
            <person name="Lu D."/>
            <person name="Skrede I."/>
            <person name="Drula E."/>
            <person name="Henrissat B."/>
            <person name="Morin E."/>
            <person name="Kohler A."/>
            <person name="Barry K."/>
            <person name="LaButti K."/>
            <person name="Morin E."/>
            <person name="Salamov A."/>
            <person name="Lipzen A."/>
            <person name="Mereny Z."/>
            <person name="Hegedus B."/>
            <person name="Baldrian P."/>
            <person name="Stursova M."/>
            <person name="Weitz H."/>
            <person name="Taylor A."/>
            <person name="Grigoriev I.V."/>
            <person name="Nagy L.G."/>
            <person name="Martin F."/>
            <person name="Kauserud H."/>
        </authorList>
    </citation>
    <scope>NUCLEOTIDE SEQUENCE</scope>
    <source>
        <strain evidence="2">CBHHK182m</strain>
    </source>
</reference>